<dbReference type="RefSeq" id="WP_204059946.1">
    <property type="nucleotide sequence ID" value="NZ_BAAAGP010000019.1"/>
</dbReference>
<protein>
    <recommendedName>
        <fullName evidence="4">Lipoprotein</fullName>
    </recommendedName>
</protein>
<evidence type="ECO:0000313" key="3">
    <source>
        <dbReference type="Proteomes" id="UP000603904"/>
    </source>
</evidence>
<sequence length="218" mass="22795">MRSTAVAAALAACAVPMAACSASAPERGFTPAGVIVDDPSSSGDAAGAGQTPAVETIAAGPGLQVRIEWPAALEADQAGMVRAFGDSYAGQWKAVGSLGKDRSYLDGVEDPASRDAYAWVDGFLRSRRSARGVAELYALRVASVSGRGAEIDGCVDESGIRVVDRSGDEIAEQPSWTRAPASVYFQAAAVRKGDDGAWRVKLFQHADYPDERAKECVR</sequence>
<dbReference type="EMBL" id="BOOC01000032">
    <property type="protein sequence ID" value="GIH42772.1"/>
    <property type="molecule type" value="Genomic_DNA"/>
</dbReference>
<evidence type="ECO:0000256" key="1">
    <source>
        <dbReference type="SAM" id="SignalP"/>
    </source>
</evidence>
<evidence type="ECO:0008006" key="4">
    <source>
        <dbReference type="Google" id="ProtNLM"/>
    </source>
</evidence>
<name>A0ABQ4G6X9_9ACTN</name>
<feature type="signal peptide" evidence="1">
    <location>
        <begin position="1"/>
        <end position="18"/>
    </location>
</feature>
<evidence type="ECO:0000313" key="2">
    <source>
        <dbReference type="EMBL" id="GIH42772.1"/>
    </source>
</evidence>
<gene>
    <name evidence="2" type="ORF">Mco01_57720</name>
</gene>
<keyword evidence="3" id="KW-1185">Reference proteome</keyword>
<comment type="caution">
    <text evidence="2">The sequence shown here is derived from an EMBL/GenBank/DDBJ whole genome shotgun (WGS) entry which is preliminary data.</text>
</comment>
<accession>A0ABQ4G6X9</accession>
<keyword evidence="1" id="KW-0732">Signal</keyword>
<feature type="chain" id="PRO_5046772567" description="Lipoprotein" evidence="1">
    <location>
        <begin position="19"/>
        <end position="218"/>
    </location>
</feature>
<proteinExistence type="predicted"/>
<dbReference type="Proteomes" id="UP000603904">
    <property type="component" value="Unassembled WGS sequence"/>
</dbReference>
<organism evidence="2 3">
    <name type="scientific">Microbispora corallina</name>
    <dbReference type="NCBI Taxonomy" id="83302"/>
    <lineage>
        <taxon>Bacteria</taxon>
        <taxon>Bacillati</taxon>
        <taxon>Actinomycetota</taxon>
        <taxon>Actinomycetes</taxon>
        <taxon>Streptosporangiales</taxon>
        <taxon>Streptosporangiaceae</taxon>
        <taxon>Microbispora</taxon>
    </lineage>
</organism>
<reference evidence="2 3" key="1">
    <citation type="submission" date="2021-01" db="EMBL/GenBank/DDBJ databases">
        <title>Whole genome shotgun sequence of Microbispora corallina NBRC 16416.</title>
        <authorList>
            <person name="Komaki H."/>
            <person name="Tamura T."/>
        </authorList>
    </citation>
    <scope>NUCLEOTIDE SEQUENCE [LARGE SCALE GENOMIC DNA]</scope>
    <source>
        <strain evidence="2 3">NBRC 16416</strain>
    </source>
</reference>